<feature type="domain" description="Glycoside hydrolase family 3 C-terminal" evidence="8">
    <location>
        <begin position="491"/>
        <end position="684"/>
    </location>
</feature>
<dbReference type="PROSITE" id="PS51257">
    <property type="entry name" value="PROKAR_LIPOPROTEIN"/>
    <property type="match status" value="1"/>
</dbReference>
<gene>
    <name evidence="9" type="ORF">ACFOSS_14125</name>
</gene>
<keyword evidence="4" id="KW-0732">Signal</keyword>
<dbReference type="EC" id="3.2.1.21" evidence="3"/>
<dbReference type="Gene3D" id="3.20.20.300">
    <property type="entry name" value="Glycoside hydrolase, family 3, N-terminal domain"/>
    <property type="match status" value="1"/>
</dbReference>
<dbReference type="PRINTS" id="PR00133">
    <property type="entry name" value="GLHYDRLASE3"/>
</dbReference>
<evidence type="ECO:0000313" key="10">
    <source>
        <dbReference type="Proteomes" id="UP001595692"/>
    </source>
</evidence>
<dbReference type="InterPro" id="IPR002772">
    <property type="entry name" value="Glyco_hydro_3_C"/>
</dbReference>
<name>A0ABV8CRG5_9GAMM</name>
<proteinExistence type="inferred from homology"/>
<comment type="caution">
    <text evidence="9">The sequence shown here is derived from an EMBL/GenBank/DDBJ whole genome shotgun (WGS) entry which is preliminary data.</text>
</comment>
<comment type="catalytic activity">
    <reaction evidence="1">
        <text>Hydrolysis of terminal, non-reducing beta-D-glucosyl residues with release of beta-D-glucose.</text>
        <dbReference type="EC" id="3.2.1.21"/>
    </reaction>
</comment>
<dbReference type="Proteomes" id="UP001595692">
    <property type="component" value="Unassembled WGS sequence"/>
</dbReference>
<dbReference type="PANTHER" id="PTHR30620:SF16">
    <property type="entry name" value="LYSOSOMAL BETA GLUCOSIDASE"/>
    <property type="match status" value="1"/>
</dbReference>
<dbReference type="InterPro" id="IPR051915">
    <property type="entry name" value="Cellulose_Degrad_GH3"/>
</dbReference>
<dbReference type="Pfam" id="PF01915">
    <property type="entry name" value="Glyco_hydro_3_C"/>
    <property type="match status" value="1"/>
</dbReference>
<dbReference type="InterPro" id="IPR036962">
    <property type="entry name" value="Glyco_hydro_3_N_sf"/>
</dbReference>
<evidence type="ECO:0000256" key="2">
    <source>
        <dbReference type="ARBA" id="ARBA00005336"/>
    </source>
</evidence>
<dbReference type="InterPro" id="IPR036881">
    <property type="entry name" value="Glyco_hydro_3_C_sf"/>
</dbReference>
<protein>
    <recommendedName>
        <fullName evidence="3">beta-glucosidase</fullName>
        <ecNumber evidence="3">3.2.1.21</ecNumber>
    </recommendedName>
</protein>
<dbReference type="Pfam" id="PF00933">
    <property type="entry name" value="Glyco_hydro_3"/>
    <property type="match status" value="1"/>
</dbReference>
<dbReference type="SUPFAM" id="SSF52279">
    <property type="entry name" value="Beta-D-glucan exohydrolase, C-terminal domain"/>
    <property type="match status" value="1"/>
</dbReference>
<dbReference type="PANTHER" id="PTHR30620">
    <property type="entry name" value="PERIPLASMIC BETA-GLUCOSIDASE-RELATED"/>
    <property type="match status" value="1"/>
</dbReference>
<evidence type="ECO:0000313" key="9">
    <source>
        <dbReference type="EMBL" id="MFC3914589.1"/>
    </source>
</evidence>
<evidence type="ECO:0000256" key="6">
    <source>
        <dbReference type="ARBA" id="ARBA00023295"/>
    </source>
</evidence>
<dbReference type="InterPro" id="IPR001764">
    <property type="entry name" value="Glyco_hydro_3_N"/>
</dbReference>
<comment type="similarity">
    <text evidence="2">Belongs to the glycosyl hydrolase 3 family.</text>
</comment>
<feature type="domain" description="Glycoside hydrolase family 3 N-terminal" evidence="7">
    <location>
        <begin position="125"/>
        <end position="451"/>
    </location>
</feature>
<organism evidence="9 10">
    <name type="scientific">Pseudaeromonas sharmana</name>
    <dbReference type="NCBI Taxonomy" id="328412"/>
    <lineage>
        <taxon>Bacteria</taxon>
        <taxon>Pseudomonadati</taxon>
        <taxon>Pseudomonadota</taxon>
        <taxon>Gammaproteobacteria</taxon>
        <taxon>Aeromonadales</taxon>
        <taxon>Aeromonadaceae</taxon>
        <taxon>Pseudaeromonas</taxon>
    </lineage>
</organism>
<reference evidence="10" key="1">
    <citation type="journal article" date="2019" name="Int. J. Syst. Evol. Microbiol.">
        <title>The Global Catalogue of Microorganisms (GCM) 10K type strain sequencing project: providing services to taxonomists for standard genome sequencing and annotation.</title>
        <authorList>
            <consortium name="The Broad Institute Genomics Platform"/>
            <consortium name="The Broad Institute Genome Sequencing Center for Infectious Disease"/>
            <person name="Wu L."/>
            <person name="Ma J."/>
        </authorList>
    </citation>
    <scope>NUCLEOTIDE SEQUENCE [LARGE SCALE GENOMIC DNA]</scope>
    <source>
        <strain evidence="10">CCUG 54939</strain>
    </source>
</reference>
<dbReference type="Gene3D" id="3.40.50.1700">
    <property type="entry name" value="Glycoside hydrolase family 3 C-terminal domain"/>
    <property type="match status" value="1"/>
</dbReference>
<evidence type="ECO:0000259" key="7">
    <source>
        <dbReference type="Pfam" id="PF00933"/>
    </source>
</evidence>
<dbReference type="SUPFAM" id="SSF51445">
    <property type="entry name" value="(Trans)glycosidases"/>
    <property type="match status" value="1"/>
</dbReference>
<evidence type="ECO:0000256" key="3">
    <source>
        <dbReference type="ARBA" id="ARBA00012744"/>
    </source>
</evidence>
<accession>A0ABV8CRG5</accession>
<keyword evidence="5 9" id="KW-0378">Hydrolase</keyword>
<dbReference type="GO" id="GO:0016787">
    <property type="term" value="F:hydrolase activity"/>
    <property type="evidence" value="ECO:0007669"/>
    <property type="project" value="UniProtKB-KW"/>
</dbReference>
<dbReference type="EMBL" id="JBHSAF010000014">
    <property type="protein sequence ID" value="MFC3914589.1"/>
    <property type="molecule type" value="Genomic_DNA"/>
</dbReference>
<evidence type="ECO:0000256" key="1">
    <source>
        <dbReference type="ARBA" id="ARBA00000448"/>
    </source>
</evidence>
<evidence type="ECO:0000256" key="5">
    <source>
        <dbReference type="ARBA" id="ARBA00022801"/>
    </source>
</evidence>
<keyword evidence="6" id="KW-0326">Glycosidase</keyword>
<evidence type="ECO:0000259" key="8">
    <source>
        <dbReference type="Pfam" id="PF01915"/>
    </source>
</evidence>
<dbReference type="RefSeq" id="WP_377153616.1">
    <property type="nucleotide sequence ID" value="NZ_JBHSAF010000014.1"/>
</dbReference>
<sequence length="684" mass="72980">MHNITRIFALSALSAALLGGCGSDSDTGSDTSYTQPTLGYRSVSLLSKGGYSFKDLNRDGSLNPYEDWRLDSATRAEDLLSRMSLAQKAGLMMHGTLSLNSAGRVDFDAMSSVLNNNYVNTFITRMSGDPATIAADNNALQQSAEAIGLGIPVTISTDPRNHFTNDPNATSVSAGAFSQWPELLGFAAIKDADLVREFGDIARQEYRAVGIHEALSPQADLATEPRWGRISGTFGESNTVAKDLVGAYIEGFQSGSTGLNNKSVITVVKHFAGGGPQLNGLDPHNSYGKEQVYPGNNFAYHLVPFEGAFDAKVASVMPYYGKPVGLSYDGQEIEEVGFGFNKQILTDLLRGHFAFTGVVLSDWGIVNDCVDKCVSGLSDEEVAAGVSPWSMSFGMSWGVESMTVAERYAKAIDAGVDQFGGVDEPAYLLTAIDSGLVTETQINASVLRILKQKFDLGLFENPYVDETAAVALVGNSDFQAKGLKAQSQAHILLKNSNSLLPLSSETIASTYKKVYLYNVNATVAAQYGFTVVDDPAEADLAILRISTPYESDPHYPFGTVHFGQLGFADDSSLIQDTDHAGVYTGSDDYAAIKAAKAAGIPVIASLYLDRPAILTDVIGDIDALVANFGALDTAFFDVLTGATAPKGKLPFELPSSWSAVLAQDEDVAHDSANPLYEYGYGLSY</sequence>
<evidence type="ECO:0000256" key="4">
    <source>
        <dbReference type="ARBA" id="ARBA00022729"/>
    </source>
</evidence>
<dbReference type="InterPro" id="IPR017853">
    <property type="entry name" value="GH"/>
</dbReference>
<keyword evidence="10" id="KW-1185">Reference proteome</keyword>